<comment type="caution">
    <text evidence="3">The sequence shown here is derived from an EMBL/GenBank/DDBJ whole genome shotgun (WGS) entry which is preliminary data.</text>
</comment>
<evidence type="ECO:0000256" key="1">
    <source>
        <dbReference type="SAM" id="MobiDB-lite"/>
    </source>
</evidence>
<evidence type="ECO:0000313" key="4">
    <source>
        <dbReference type="Proteomes" id="UP000037460"/>
    </source>
</evidence>
<keyword evidence="4" id="KW-1185">Reference proteome</keyword>
<organism evidence="3 4">
    <name type="scientific">Chrysochromulina tobinii</name>
    <dbReference type="NCBI Taxonomy" id="1460289"/>
    <lineage>
        <taxon>Eukaryota</taxon>
        <taxon>Haptista</taxon>
        <taxon>Haptophyta</taxon>
        <taxon>Prymnesiophyceae</taxon>
        <taxon>Prymnesiales</taxon>
        <taxon>Chrysochromulinaceae</taxon>
        <taxon>Chrysochromulina</taxon>
    </lineage>
</organism>
<dbReference type="InterPro" id="IPR013320">
    <property type="entry name" value="ConA-like_dom_sf"/>
</dbReference>
<dbReference type="SUPFAM" id="SSF49899">
    <property type="entry name" value="Concanavalin A-like lectins/glucanases"/>
    <property type="match status" value="1"/>
</dbReference>
<reference evidence="4" key="1">
    <citation type="journal article" date="2015" name="PLoS Genet.">
        <title>Genome Sequence and Transcriptome Analyses of Chrysochromulina tobin: Metabolic Tools for Enhanced Algal Fitness in the Prominent Order Prymnesiales (Haptophyceae).</title>
        <authorList>
            <person name="Hovde B.T."/>
            <person name="Deodato C.R."/>
            <person name="Hunsperger H.M."/>
            <person name="Ryken S.A."/>
            <person name="Yost W."/>
            <person name="Jha R.K."/>
            <person name="Patterson J."/>
            <person name="Monnat R.J. Jr."/>
            <person name="Barlow S.B."/>
            <person name="Starkenburg S.R."/>
            <person name="Cattolico R.A."/>
        </authorList>
    </citation>
    <scope>NUCLEOTIDE SEQUENCE</scope>
    <source>
        <strain evidence="4">CCMP291</strain>
    </source>
</reference>
<dbReference type="InterPro" id="IPR043136">
    <property type="entry name" value="B30.2/SPRY_sf"/>
</dbReference>
<dbReference type="InterPro" id="IPR001870">
    <property type="entry name" value="B30.2/SPRY"/>
</dbReference>
<evidence type="ECO:0000259" key="2">
    <source>
        <dbReference type="PROSITE" id="PS50188"/>
    </source>
</evidence>
<dbReference type="AlphaFoldDB" id="A0A0M0K329"/>
<dbReference type="Pfam" id="PF00622">
    <property type="entry name" value="SPRY"/>
    <property type="match status" value="1"/>
</dbReference>
<dbReference type="Proteomes" id="UP000037460">
    <property type="component" value="Unassembled WGS sequence"/>
</dbReference>
<feature type="region of interest" description="Disordered" evidence="1">
    <location>
        <begin position="1"/>
        <end position="36"/>
    </location>
</feature>
<name>A0A0M0K329_9EUKA</name>
<keyword evidence="3" id="KW-0675">Receptor</keyword>
<dbReference type="Gene3D" id="2.60.120.920">
    <property type="match status" value="1"/>
</dbReference>
<dbReference type="PANTHER" id="PTHR12864">
    <property type="entry name" value="RAN BINDING PROTEIN 9-RELATED"/>
    <property type="match status" value="1"/>
</dbReference>
<dbReference type="SMART" id="SM00449">
    <property type="entry name" value="SPRY"/>
    <property type="match status" value="1"/>
</dbReference>
<evidence type="ECO:0000313" key="3">
    <source>
        <dbReference type="EMBL" id="KOO33220.1"/>
    </source>
</evidence>
<dbReference type="InterPro" id="IPR003877">
    <property type="entry name" value="SPRY_dom"/>
</dbReference>
<feature type="domain" description="B30.2/SPRY" evidence="2">
    <location>
        <begin position="14"/>
        <end position="201"/>
    </location>
</feature>
<sequence>MAQARPQPYQPAGKSSASWHGIVDADDPSEPVPTELNTVDLPRYLAVGKDKLTVRYVGRGNHSQDVGSVRTDWPCPQRCLVYYYEVTVQDSGSRGLIAVGMADSAFPLTRQPGWEPNSYSYAGYDGRRYFDSERGEPYGPCFGAGDVVGCGLLCGSREIFFTKNGAHLGVAFSEVAIGLYPTIGMHSPAERVSFNFGAAPFAFDIASVVRSQRDARIAAVLERPLPAVSVEALVRDYLLHAGYGQTLAALEAALDTARCRQAR</sequence>
<gene>
    <name evidence="3" type="ORF">Ctob_010669</name>
</gene>
<dbReference type="PROSITE" id="PS50188">
    <property type="entry name" value="B302_SPRY"/>
    <property type="match status" value="1"/>
</dbReference>
<dbReference type="EMBL" id="JWZX01001571">
    <property type="protein sequence ID" value="KOO33220.1"/>
    <property type="molecule type" value="Genomic_DNA"/>
</dbReference>
<protein>
    <submittedName>
        <fullName evidence="3">Spla ryanodine receptor domain-containing protein</fullName>
    </submittedName>
</protein>
<dbReference type="InterPro" id="IPR050618">
    <property type="entry name" value="Ubq-SigPath_Reg"/>
</dbReference>
<proteinExistence type="predicted"/>
<accession>A0A0M0K329</accession>
<dbReference type="OrthoDB" id="25503at2759"/>